<dbReference type="EMBL" id="BSYO01000030">
    <property type="protein sequence ID" value="GMH25992.1"/>
    <property type="molecule type" value="Genomic_DNA"/>
</dbReference>
<evidence type="ECO:0000313" key="3">
    <source>
        <dbReference type="Proteomes" id="UP001279734"/>
    </source>
</evidence>
<keyword evidence="1" id="KW-0812">Transmembrane</keyword>
<sequence>MSSFEEVSQKLHCIPFEFMMLLKLMLLTPGKGWKQHCLSSIILHVSPRSSDYLESVALVEFWNLDSYIYFLIPGLCSFMYSSISHSALFLDASATSLLFAA</sequence>
<evidence type="ECO:0000256" key="1">
    <source>
        <dbReference type="SAM" id="Phobius"/>
    </source>
</evidence>
<keyword evidence="1" id="KW-1133">Transmembrane helix</keyword>
<protein>
    <submittedName>
        <fullName evidence="2">Uncharacterized protein</fullName>
    </submittedName>
</protein>
<dbReference type="AlphaFoldDB" id="A0AAD3Y1L0"/>
<comment type="caution">
    <text evidence="2">The sequence shown here is derived from an EMBL/GenBank/DDBJ whole genome shotgun (WGS) entry which is preliminary data.</text>
</comment>
<keyword evidence="1" id="KW-0472">Membrane</keyword>
<dbReference type="Proteomes" id="UP001279734">
    <property type="component" value="Unassembled WGS sequence"/>
</dbReference>
<evidence type="ECO:0000313" key="2">
    <source>
        <dbReference type="EMBL" id="GMH25992.1"/>
    </source>
</evidence>
<name>A0AAD3Y1L0_NEPGR</name>
<feature type="transmembrane region" description="Helical" evidence="1">
    <location>
        <begin position="67"/>
        <end position="90"/>
    </location>
</feature>
<gene>
    <name evidence="2" type="ORF">Nepgr_027835</name>
</gene>
<reference evidence="2" key="1">
    <citation type="submission" date="2023-05" db="EMBL/GenBank/DDBJ databases">
        <title>Nepenthes gracilis genome sequencing.</title>
        <authorList>
            <person name="Fukushima K."/>
        </authorList>
    </citation>
    <scope>NUCLEOTIDE SEQUENCE</scope>
    <source>
        <strain evidence="2">SING2019-196</strain>
    </source>
</reference>
<organism evidence="2 3">
    <name type="scientific">Nepenthes gracilis</name>
    <name type="common">Slender pitcher plant</name>
    <dbReference type="NCBI Taxonomy" id="150966"/>
    <lineage>
        <taxon>Eukaryota</taxon>
        <taxon>Viridiplantae</taxon>
        <taxon>Streptophyta</taxon>
        <taxon>Embryophyta</taxon>
        <taxon>Tracheophyta</taxon>
        <taxon>Spermatophyta</taxon>
        <taxon>Magnoliopsida</taxon>
        <taxon>eudicotyledons</taxon>
        <taxon>Gunneridae</taxon>
        <taxon>Pentapetalae</taxon>
        <taxon>Caryophyllales</taxon>
        <taxon>Nepenthaceae</taxon>
        <taxon>Nepenthes</taxon>
    </lineage>
</organism>
<proteinExistence type="predicted"/>
<accession>A0AAD3Y1L0</accession>
<keyword evidence="3" id="KW-1185">Reference proteome</keyword>